<feature type="compositionally biased region" description="Basic and acidic residues" evidence="2">
    <location>
        <begin position="392"/>
        <end position="416"/>
    </location>
</feature>
<dbReference type="Proteomes" id="UP000729402">
    <property type="component" value="Unassembled WGS sequence"/>
</dbReference>
<dbReference type="GO" id="GO:0005634">
    <property type="term" value="C:nucleus"/>
    <property type="evidence" value="ECO:0007669"/>
    <property type="project" value="UniProtKB-SubCell"/>
</dbReference>
<dbReference type="SMART" id="SM00360">
    <property type="entry name" value="RRM"/>
    <property type="match status" value="1"/>
</dbReference>
<dbReference type="OrthoDB" id="439808at2759"/>
<dbReference type="PANTHER" id="PTHR23204">
    <property type="entry name" value="CLEAVAGE AND POLYADENYLATION SPECIFIC FACTOR"/>
    <property type="match status" value="1"/>
</dbReference>
<evidence type="ECO:0000256" key="2">
    <source>
        <dbReference type="SAM" id="MobiDB-lite"/>
    </source>
</evidence>
<organism evidence="4 5">
    <name type="scientific">Zizania palustris</name>
    <name type="common">Northern wild rice</name>
    <dbReference type="NCBI Taxonomy" id="103762"/>
    <lineage>
        <taxon>Eukaryota</taxon>
        <taxon>Viridiplantae</taxon>
        <taxon>Streptophyta</taxon>
        <taxon>Embryophyta</taxon>
        <taxon>Tracheophyta</taxon>
        <taxon>Spermatophyta</taxon>
        <taxon>Magnoliopsida</taxon>
        <taxon>Liliopsida</taxon>
        <taxon>Poales</taxon>
        <taxon>Poaceae</taxon>
        <taxon>BOP clade</taxon>
        <taxon>Oryzoideae</taxon>
        <taxon>Oryzeae</taxon>
        <taxon>Zizaniinae</taxon>
        <taxon>Zizania</taxon>
    </lineage>
</organism>
<reference evidence="4" key="2">
    <citation type="submission" date="2021-02" db="EMBL/GenBank/DDBJ databases">
        <authorList>
            <person name="Kimball J.A."/>
            <person name="Haas M.W."/>
            <person name="Macchietto M."/>
            <person name="Kono T."/>
            <person name="Duquette J."/>
            <person name="Shao M."/>
        </authorList>
    </citation>
    <scope>NUCLEOTIDE SEQUENCE</scope>
    <source>
        <tissue evidence="4">Fresh leaf tissue</tissue>
    </source>
</reference>
<feature type="compositionally biased region" description="Low complexity" evidence="2">
    <location>
        <begin position="65"/>
        <end position="83"/>
    </location>
</feature>
<proteinExistence type="predicted"/>
<gene>
    <name evidence="4" type="ORF">GUJ93_ZPchr0014g47183</name>
</gene>
<evidence type="ECO:0000313" key="4">
    <source>
        <dbReference type="EMBL" id="KAG8082300.1"/>
    </source>
</evidence>
<name>A0A8J5TEU0_ZIZPA</name>
<evidence type="ECO:0000313" key="5">
    <source>
        <dbReference type="Proteomes" id="UP000729402"/>
    </source>
</evidence>
<feature type="compositionally biased region" description="Pro residues" evidence="2">
    <location>
        <begin position="54"/>
        <end position="64"/>
    </location>
</feature>
<evidence type="ECO:0000259" key="3">
    <source>
        <dbReference type="PROSITE" id="PS50102"/>
    </source>
</evidence>
<reference evidence="4" key="1">
    <citation type="journal article" date="2021" name="bioRxiv">
        <title>Whole Genome Assembly and Annotation of Northern Wild Rice, Zizania palustris L., Supports a Whole Genome Duplication in the Zizania Genus.</title>
        <authorList>
            <person name="Haas M."/>
            <person name="Kono T."/>
            <person name="Macchietto M."/>
            <person name="Millas R."/>
            <person name="McGilp L."/>
            <person name="Shao M."/>
            <person name="Duquette J."/>
            <person name="Hirsch C.N."/>
            <person name="Kimball J."/>
        </authorList>
    </citation>
    <scope>NUCLEOTIDE SEQUENCE</scope>
    <source>
        <tissue evidence="4">Fresh leaf tissue</tissue>
    </source>
</reference>
<keyword evidence="1" id="KW-0694">RNA-binding</keyword>
<dbReference type="EMBL" id="JAAALK010000086">
    <property type="protein sequence ID" value="KAG8082300.1"/>
    <property type="molecule type" value="Genomic_DNA"/>
</dbReference>
<dbReference type="AlphaFoldDB" id="A0A8J5TEU0"/>
<keyword evidence="5" id="KW-1185">Reference proteome</keyword>
<protein>
    <recommendedName>
        <fullName evidence="3">RRM domain-containing protein</fullName>
    </recommendedName>
</protein>
<accession>A0A8J5TEU0</accession>
<evidence type="ECO:0000256" key="1">
    <source>
        <dbReference type="PROSITE-ProRule" id="PRU00176"/>
    </source>
</evidence>
<dbReference type="InterPro" id="IPR034772">
    <property type="entry name" value="CPSF6/7"/>
</dbReference>
<feature type="region of interest" description="Disordered" evidence="2">
    <location>
        <begin position="225"/>
        <end position="269"/>
    </location>
</feature>
<sequence>MALDAGDKLPAASAQAEAIAAIRDLHSPSSATDEDLELDDLYGDVNVGFLLLPPDSPTSPPKTPSPGSSIPSPSPPSHLSSLPNPQPEPEPEPEAEAEPKRPKPTARRQAPLPAVKPIPRYQAPQHATGDGTSLPTTALFISELYWWTTDADVEGALAPHGALHGVHFYSDKFRGKSLGICRADFLHADAAASAADALNGRAFHGRQCVASLQSPPALMRLGEDDPHAQAPSAIRGRGRGRNGSKSTTAWGNVGPSHGDPHPLPLHLAPRLPQLPFGGMMGGGGGYGGFPPLGPCHVGMGAGMLAPHLNPEFLAAGGIAMRGTGAWYDQRMAGGLWGGHNPWGFGGYEMPPRQQIPPAHGHHHQTRQLNRNGDYGEERRRHPPPRVMGQQRQWDERDRYGGDKRRHQEDHAGRDSTMRVPTRSRSRSPSRDGDEDDHPRWRR</sequence>
<dbReference type="PROSITE" id="PS50102">
    <property type="entry name" value="RRM"/>
    <property type="match status" value="1"/>
</dbReference>
<dbReference type="GO" id="GO:0003723">
    <property type="term" value="F:RNA binding"/>
    <property type="evidence" value="ECO:0007669"/>
    <property type="project" value="UniProtKB-UniRule"/>
</dbReference>
<feature type="domain" description="RRM" evidence="3">
    <location>
        <begin position="137"/>
        <end position="215"/>
    </location>
</feature>
<feature type="region of interest" description="Disordered" evidence="2">
    <location>
        <begin position="47"/>
        <end position="133"/>
    </location>
</feature>
<dbReference type="Pfam" id="PF00076">
    <property type="entry name" value="RRM_1"/>
    <property type="match status" value="1"/>
</dbReference>
<comment type="caution">
    <text evidence="4">The sequence shown here is derived from an EMBL/GenBank/DDBJ whole genome shotgun (WGS) entry which is preliminary data.</text>
</comment>
<feature type="region of interest" description="Disordered" evidence="2">
    <location>
        <begin position="347"/>
        <end position="442"/>
    </location>
</feature>
<dbReference type="InterPro" id="IPR000504">
    <property type="entry name" value="RRM_dom"/>
</dbReference>
<dbReference type="GO" id="GO:0006397">
    <property type="term" value="P:mRNA processing"/>
    <property type="evidence" value="ECO:0007669"/>
    <property type="project" value="UniProtKB-KW"/>
</dbReference>